<evidence type="ECO:0000259" key="5">
    <source>
        <dbReference type="Pfam" id="PF04542"/>
    </source>
</evidence>
<dbReference type="SUPFAM" id="SSF88946">
    <property type="entry name" value="Sigma2 domain of RNA polymerase sigma factors"/>
    <property type="match status" value="1"/>
</dbReference>
<organism evidence="7 8">
    <name type="scientific">Hyphomicrobium album</name>
    <dbReference type="NCBI Taxonomy" id="2665159"/>
    <lineage>
        <taxon>Bacteria</taxon>
        <taxon>Pseudomonadati</taxon>
        <taxon>Pseudomonadota</taxon>
        <taxon>Alphaproteobacteria</taxon>
        <taxon>Hyphomicrobiales</taxon>
        <taxon>Hyphomicrobiaceae</taxon>
        <taxon>Hyphomicrobium</taxon>
    </lineage>
</organism>
<evidence type="ECO:0000256" key="4">
    <source>
        <dbReference type="ARBA" id="ARBA00023163"/>
    </source>
</evidence>
<dbReference type="RefSeq" id="WP_210251889.1">
    <property type="nucleotide sequence ID" value="NZ_WMBQ01000001.1"/>
</dbReference>
<gene>
    <name evidence="7" type="ORF">GIW81_00080</name>
</gene>
<dbReference type="InterPro" id="IPR013249">
    <property type="entry name" value="RNA_pol_sigma70_r4_t2"/>
</dbReference>
<feature type="domain" description="RNA polymerase sigma factor 70 region 4 type 2" evidence="6">
    <location>
        <begin position="109"/>
        <end position="159"/>
    </location>
</feature>
<dbReference type="GO" id="GO:0016987">
    <property type="term" value="F:sigma factor activity"/>
    <property type="evidence" value="ECO:0007669"/>
    <property type="project" value="UniProtKB-KW"/>
</dbReference>
<dbReference type="Proteomes" id="UP000440694">
    <property type="component" value="Unassembled WGS sequence"/>
</dbReference>
<dbReference type="InterPro" id="IPR007627">
    <property type="entry name" value="RNA_pol_sigma70_r2"/>
</dbReference>
<dbReference type="Gene3D" id="1.10.10.10">
    <property type="entry name" value="Winged helix-like DNA-binding domain superfamily/Winged helix DNA-binding domain"/>
    <property type="match status" value="1"/>
</dbReference>
<keyword evidence="3" id="KW-0731">Sigma factor</keyword>
<evidence type="ECO:0000256" key="3">
    <source>
        <dbReference type="ARBA" id="ARBA00023082"/>
    </source>
</evidence>
<dbReference type="InterPro" id="IPR014284">
    <property type="entry name" value="RNA_pol_sigma-70_dom"/>
</dbReference>
<accession>A0A6I3KFE0</accession>
<feature type="domain" description="RNA polymerase sigma-70 region 2" evidence="5">
    <location>
        <begin position="19"/>
        <end position="78"/>
    </location>
</feature>
<reference evidence="7 8" key="1">
    <citation type="submission" date="2019-11" db="EMBL/GenBank/DDBJ databases">
        <title>Identification of a novel strain.</title>
        <authorList>
            <person name="Xu Q."/>
            <person name="Wang G."/>
        </authorList>
    </citation>
    <scope>NUCLEOTIDE SEQUENCE [LARGE SCALE GENOMIC DNA]</scope>
    <source>
        <strain evidence="8">xq</strain>
    </source>
</reference>
<evidence type="ECO:0000313" key="7">
    <source>
        <dbReference type="EMBL" id="MTD92730.1"/>
    </source>
</evidence>
<comment type="similarity">
    <text evidence="1">Belongs to the sigma-70 factor family. ECF subfamily.</text>
</comment>
<keyword evidence="2" id="KW-0805">Transcription regulation</keyword>
<dbReference type="InterPro" id="IPR036388">
    <property type="entry name" value="WH-like_DNA-bd_sf"/>
</dbReference>
<dbReference type="GO" id="GO:0003677">
    <property type="term" value="F:DNA binding"/>
    <property type="evidence" value="ECO:0007669"/>
    <property type="project" value="InterPro"/>
</dbReference>
<sequence length="183" mass="20854">MSDADRTELRHFLVVNYADLSQRLTRRLGSPEAANDALQETYLRLESASVLSPVRNPLNYLFRTALNIAADRRRAETRYLTTTEIDTLLDFADDAPDPARIVEGRSELRALERAIAEMPERRRAIFQAVLVEKTPRRELAKRFGISIRTVDIEVQRALEYGARRLQENSNVHCETAPGESSID</sequence>
<evidence type="ECO:0000259" key="6">
    <source>
        <dbReference type="Pfam" id="PF08281"/>
    </source>
</evidence>
<dbReference type="InterPro" id="IPR039425">
    <property type="entry name" value="RNA_pol_sigma-70-like"/>
</dbReference>
<proteinExistence type="inferred from homology"/>
<dbReference type="Pfam" id="PF08281">
    <property type="entry name" value="Sigma70_r4_2"/>
    <property type="match status" value="1"/>
</dbReference>
<dbReference type="NCBIfam" id="TIGR02937">
    <property type="entry name" value="sigma70-ECF"/>
    <property type="match status" value="1"/>
</dbReference>
<dbReference type="PANTHER" id="PTHR43133">
    <property type="entry name" value="RNA POLYMERASE ECF-TYPE SIGMA FACTO"/>
    <property type="match status" value="1"/>
</dbReference>
<protein>
    <submittedName>
        <fullName evidence="7">Sigma-70 family RNA polymerase sigma factor</fullName>
    </submittedName>
</protein>
<dbReference type="InterPro" id="IPR013324">
    <property type="entry name" value="RNA_pol_sigma_r3/r4-like"/>
</dbReference>
<evidence type="ECO:0000256" key="1">
    <source>
        <dbReference type="ARBA" id="ARBA00010641"/>
    </source>
</evidence>
<name>A0A6I3KFE0_9HYPH</name>
<dbReference type="AlphaFoldDB" id="A0A6I3KFE0"/>
<dbReference type="GO" id="GO:0006352">
    <property type="term" value="P:DNA-templated transcription initiation"/>
    <property type="evidence" value="ECO:0007669"/>
    <property type="project" value="InterPro"/>
</dbReference>
<keyword evidence="8" id="KW-1185">Reference proteome</keyword>
<dbReference type="PANTHER" id="PTHR43133:SF63">
    <property type="entry name" value="RNA POLYMERASE SIGMA FACTOR FECI-RELATED"/>
    <property type="match status" value="1"/>
</dbReference>
<dbReference type="EMBL" id="WMBQ01000001">
    <property type="protein sequence ID" value="MTD92730.1"/>
    <property type="molecule type" value="Genomic_DNA"/>
</dbReference>
<dbReference type="Pfam" id="PF04542">
    <property type="entry name" value="Sigma70_r2"/>
    <property type="match status" value="1"/>
</dbReference>
<dbReference type="Gene3D" id="1.10.1740.10">
    <property type="match status" value="1"/>
</dbReference>
<comment type="caution">
    <text evidence="7">The sequence shown here is derived from an EMBL/GenBank/DDBJ whole genome shotgun (WGS) entry which is preliminary data.</text>
</comment>
<evidence type="ECO:0000313" key="8">
    <source>
        <dbReference type="Proteomes" id="UP000440694"/>
    </source>
</evidence>
<dbReference type="SUPFAM" id="SSF88659">
    <property type="entry name" value="Sigma3 and sigma4 domains of RNA polymerase sigma factors"/>
    <property type="match status" value="1"/>
</dbReference>
<keyword evidence="4" id="KW-0804">Transcription</keyword>
<dbReference type="InterPro" id="IPR013325">
    <property type="entry name" value="RNA_pol_sigma_r2"/>
</dbReference>
<evidence type="ECO:0000256" key="2">
    <source>
        <dbReference type="ARBA" id="ARBA00023015"/>
    </source>
</evidence>